<protein>
    <submittedName>
        <fullName evidence="2">3-oxoadipate enol-lactonase</fullName>
    </submittedName>
</protein>
<dbReference type="PANTHER" id="PTHR43433">
    <property type="entry name" value="HYDROLASE, ALPHA/BETA FOLD FAMILY PROTEIN"/>
    <property type="match status" value="1"/>
</dbReference>
<proteinExistence type="predicted"/>
<evidence type="ECO:0000259" key="1">
    <source>
        <dbReference type="Pfam" id="PF00561"/>
    </source>
</evidence>
<name>A0ABR6NHL6_9SPHN</name>
<dbReference type="RefSeq" id="WP_184154643.1">
    <property type="nucleotide sequence ID" value="NZ_JACHKA010000001.1"/>
</dbReference>
<sequence>MPFIASGDCRLNVLVEGPPDGVPVILSHHIGGDIACFDAQMPALAGRRVVRFDTRGQGASEAPEGDYSVALLGSDVLAIMDALGIARADFIGVSQGGMTGMWLAAHHPERIGRLVLANTTPFIPNKQMWDDLAARARAEGMADIARTTIESWLSEGFRAGRKDAVERLVAAMAGMPVAGYAGNASALRDVDLRDALPSISAPTLVIGGAEDGPRGAALPLITQSVRNGRSVVLPNAAHLSNVENPQAFNAAMIEHLGDGLAADQAPQ</sequence>
<dbReference type="InterPro" id="IPR029058">
    <property type="entry name" value="AB_hydrolase_fold"/>
</dbReference>
<dbReference type="PRINTS" id="PR00111">
    <property type="entry name" value="ABHYDROLASE"/>
</dbReference>
<dbReference type="EMBL" id="JACHKA010000001">
    <property type="protein sequence ID" value="MBB5986770.1"/>
    <property type="molecule type" value="Genomic_DNA"/>
</dbReference>
<keyword evidence="3" id="KW-1185">Reference proteome</keyword>
<gene>
    <name evidence="2" type="ORF">HNP60_002744</name>
</gene>
<comment type="caution">
    <text evidence="2">The sequence shown here is derived from an EMBL/GenBank/DDBJ whole genome shotgun (WGS) entry which is preliminary data.</text>
</comment>
<dbReference type="InterPro" id="IPR000073">
    <property type="entry name" value="AB_hydrolase_1"/>
</dbReference>
<dbReference type="PANTHER" id="PTHR43433:SF5">
    <property type="entry name" value="AB HYDROLASE-1 DOMAIN-CONTAINING PROTEIN"/>
    <property type="match status" value="1"/>
</dbReference>
<accession>A0ABR6NHL6</accession>
<dbReference type="SUPFAM" id="SSF53474">
    <property type="entry name" value="alpha/beta-Hydrolases"/>
    <property type="match status" value="1"/>
</dbReference>
<dbReference type="InterPro" id="IPR050471">
    <property type="entry name" value="AB_hydrolase"/>
</dbReference>
<reference evidence="2 3" key="1">
    <citation type="submission" date="2020-08" db="EMBL/GenBank/DDBJ databases">
        <title>Exploring microbial biodiversity for novel pathways involved in the catabolism of aromatic compounds derived from lignin.</title>
        <authorList>
            <person name="Elkins J."/>
        </authorList>
    </citation>
    <scope>NUCLEOTIDE SEQUENCE [LARGE SCALE GENOMIC DNA]</scope>
    <source>
        <strain evidence="2 3">B1D3A</strain>
    </source>
</reference>
<feature type="domain" description="AB hydrolase-1" evidence="1">
    <location>
        <begin position="23"/>
        <end position="245"/>
    </location>
</feature>
<dbReference type="Pfam" id="PF00561">
    <property type="entry name" value="Abhydrolase_1"/>
    <property type="match status" value="1"/>
</dbReference>
<evidence type="ECO:0000313" key="3">
    <source>
        <dbReference type="Proteomes" id="UP001138540"/>
    </source>
</evidence>
<evidence type="ECO:0000313" key="2">
    <source>
        <dbReference type="EMBL" id="MBB5986770.1"/>
    </source>
</evidence>
<organism evidence="2 3">
    <name type="scientific">Sphingobium lignivorans</name>
    <dbReference type="NCBI Taxonomy" id="2735886"/>
    <lineage>
        <taxon>Bacteria</taxon>
        <taxon>Pseudomonadati</taxon>
        <taxon>Pseudomonadota</taxon>
        <taxon>Alphaproteobacteria</taxon>
        <taxon>Sphingomonadales</taxon>
        <taxon>Sphingomonadaceae</taxon>
        <taxon>Sphingobium</taxon>
    </lineage>
</organism>
<dbReference type="Proteomes" id="UP001138540">
    <property type="component" value="Unassembled WGS sequence"/>
</dbReference>
<dbReference type="Gene3D" id="3.40.50.1820">
    <property type="entry name" value="alpha/beta hydrolase"/>
    <property type="match status" value="1"/>
</dbReference>